<sequence>MKTTMNKVKKNDTQTLQQQITALTARVESLEAALGRMYINAQAPGDDAARSTQPRAPATAQANAEREILLMKLDGLTLKRNQIFTATLGGLSYDEIANLMQISVSTVKIQFKHALDKMGIASRQVLLTNHPHMLDPIGDAEYRKRFGVSKRWWPVNTQAPKPRPRQAADRGKSSS</sequence>
<dbReference type="Pfam" id="PF08281">
    <property type="entry name" value="Sigma70_r4_2"/>
    <property type="match status" value="1"/>
</dbReference>
<evidence type="ECO:0000259" key="2">
    <source>
        <dbReference type="PROSITE" id="PS00622"/>
    </source>
</evidence>
<gene>
    <name evidence="3" type="ORF">ACFQU0_11465</name>
</gene>
<dbReference type="SUPFAM" id="SSF46894">
    <property type="entry name" value="C-terminal effector domain of the bipartite response regulators"/>
    <property type="match status" value="1"/>
</dbReference>
<dbReference type="PROSITE" id="PS00622">
    <property type="entry name" value="HTH_LUXR_1"/>
    <property type="match status" value="1"/>
</dbReference>
<comment type="caution">
    <text evidence="3">The sequence shown here is derived from an EMBL/GenBank/DDBJ whole genome shotgun (WGS) entry which is preliminary data.</text>
</comment>
<dbReference type="RefSeq" id="WP_382200852.1">
    <property type="nucleotide sequence ID" value="NZ_JBHTBZ010000027.1"/>
</dbReference>
<dbReference type="InterPro" id="IPR013249">
    <property type="entry name" value="RNA_pol_sigma70_r4_t2"/>
</dbReference>
<dbReference type="Gene3D" id="1.10.10.10">
    <property type="entry name" value="Winged helix-like DNA-binding domain superfamily/Winged helix DNA-binding domain"/>
    <property type="match status" value="1"/>
</dbReference>
<evidence type="ECO:0000313" key="4">
    <source>
        <dbReference type="Proteomes" id="UP001596457"/>
    </source>
</evidence>
<name>A0ABW2SC61_9BURK</name>
<dbReference type="SMART" id="SM00421">
    <property type="entry name" value="HTH_LUXR"/>
    <property type="match status" value="1"/>
</dbReference>
<dbReference type="EMBL" id="JBHTBZ010000027">
    <property type="protein sequence ID" value="MFC7461039.1"/>
    <property type="molecule type" value="Genomic_DNA"/>
</dbReference>
<protein>
    <submittedName>
        <fullName evidence="3">Helix-turn-helix transcriptional regulator</fullName>
    </submittedName>
</protein>
<dbReference type="InterPro" id="IPR000792">
    <property type="entry name" value="Tscrpt_reg_LuxR_C"/>
</dbReference>
<feature type="domain" description="HTH luxR-type" evidence="2">
    <location>
        <begin position="90"/>
        <end position="117"/>
    </location>
</feature>
<reference evidence="4" key="1">
    <citation type="journal article" date="2019" name="Int. J. Syst. Evol. Microbiol.">
        <title>The Global Catalogue of Microorganisms (GCM) 10K type strain sequencing project: providing services to taxonomists for standard genome sequencing and annotation.</title>
        <authorList>
            <consortium name="The Broad Institute Genomics Platform"/>
            <consortium name="The Broad Institute Genome Sequencing Center for Infectious Disease"/>
            <person name="Wu L."/>
            <person name="Ma J."/>
        </authorList>
    </citation>
    <scope>NUCLEOTIDE SEQUENCE [LARGE SCALE GENOMIC DNA]</scope>
    <source>
        <strain evidence="4">CCUG 53903</strain>
    </source>
</reference>
<dbReference type="InterPro" id="IPR036388">
    <property type="entry name" value="WH-like_DNA-bd_sf"/>
</dbReference>
<keyword evidence="4" id="KW-1185">Reference proteome</keyword>
<proteinExistence type="predicted"/>
<organism evidence="3 4">
    <name type="scientific">Hydrogenophaga defluvii</name>
    <dbReference type="NCBI Taxonomy" id="249410"/>
    <lineage>
        <taxon>Bacteria</taxon>
        <taxon>Pseudomonadati</taxon>
        <taxon>Pseudomonadota</taxon>
        <taxon>Betaproteobacteria</taxon>
        <taxon>Burkholderiales</taxon>
        <taxon>Comamonadaceae</taxon>
        <taxon>Hydrogenophaga</taxon>
    </lineage>
</organism>
<evidence type="ECO:0000256" key="1">
    <source>
        <dbReference type="SAM" id="MobiDB-lite"/>
    </source>
</evidence>
<dbReference type="Proteomes" id="UP001596457">
    <property type="component" value="Unassembled WGS sequence"/>
</dbReference>
<dbReference type="InterPro" id="IPR016032">
    <property type="entry name" value="Sig_transdc_resp-reg_C-effctor"/>
</dbReference>
<feature type="region of interest" description="Disordered" evidence="1">
    <location>
        <begin position="153"/>
        <end position="175"/>
    </location>
</feature>
<evidence type="ECO:0000313" key="3">
    <source>
        <dbReference type="EMBL" id="MFC7461039.1"/>
    </source>
</evidence>
<feature type="compositionally biased region" description="Basic and acidic residues" evidence="1">
    <location>
        <begin position="166"/>
        <end position="175"/>
    </location>
</feature>
<accession>A0ABW2SC61</accession>